<name>A0A4Y9XPH1_9APHY</name>
<comment type="caution">
    <text evidence="1">The sequence shown here is derived from an EMBL/GenBank/DDBJ whole genome shotgun (WGS) entry which is preliminary data.</text>
</comment>
<sequence>MHPLLYLDEIQLRIFQAHHIFISIPTISRTLRRMHFSSKLVTRAAAERNNLLRAVFMNRIGELAPDPNMLMC</sequence>
<evidence type="ECO:0000313" key="1">
    <source>
        <dbReference type="EMBL" id="TFY52005.1"/>
    </source>
</evidence>
<dbReference type="EMBL" id="SEKV01001058">
    <property type="protein sequence ID" value="TFY52005.1"/>
    <property type="molecule type" value="Genomic_DNA"/>
</dbReference>
<dbReference type="AlphaFoldDB" id="A0A4Y9XPH1"/>
<evidence type="ECO:0008006" key="3">
    <source>
        <dbReference type="Google" id="ProtNLM"/>
    </source>
</evidence>
<accession>A0A4Y9XPH1</accession>
<reference evidence="1 2" key="1">
    <citation type="submission" date="2019-01" db="EMBL/GenBank/DDBJ databases">
        <title>Genome sequencing of the rare red list fungi Fomitopsis rosea.</title>
        <authorList>
            <person name="Buettner E."/>
            <person name="Kellner H."/>
        </authorList>
    </citation>
    <scope>NUCLEOTIDE SEQUENCE [LARGE SCALE GENOMIC DNA]</scope>
    <source>
        <strain evidence="1 2">DSM 105464</strain>
    </source>
</reference>
<evidence type="ECO:0000313" key="2">
    <source>
        <dbReference type="Proteomes" id="UP000298390"/>
    </source>
</evidence>
<organism evidence="1 2">
    <name type="scientific">Rhodofomes roseus</name>
    <dbReference type="NCBI Taxonomy" id="34475"/>
    <lineage>
        <taxon>Eukaryota</taxon>
        <taxon>Fungi</taxon>
        <taxon>Dikarya</taxon>
        <taxon>Basidiomycota</taxon>
        <taxon>Agaricomycotina</taxon>
        <taxon>Agaricomycetes</taxon>
        <taxon>Polyporales</taxon>
        <taxon>Rhodofomes</taxon>
    </lineage>
</organism>
<gene>
    <name evidence="1" type="ORF">EVJ58_g10256</name>
</gene>
<dbReference type="Proteomes" id="UP000298390">
    <property type="component" value="Unassembled WGS sequence"/>
</dbReference>
<dbReference type="STRING" id="34475.A0A4Y9XPH1"/>
<proteinExistence type="predicted"/>
<protein>
    <recommendedName>
        <fullName evidence="3">Winged helix-turn helix domain-containing protein</fullName>
    </recommendedName>
</protein>